<protein>
    <recommendedName>
        <fullName evidence="3">Restriction endonuclease</fullName>
    </recommendedName>
</protein>
<sequence length="304" mass="33722">MADDETILAAIEQCLGTDMHTYAKNKSRGGSAGKKGSRYEDFFMAYQAAKLAATLLKARVPVDEWPIVSSQILGFVDDVTIEANDKSEFFQLKNVADITWHGGKHPIEVDFASQYVLANKLGQPNPQTGLVVPTEALSDKLKETIPQSIKSHSAVHLFEDRSVANRYVLEDKVLQGVLAELAPTQNPKLDELVGVFAIVILAVSVMTEKGGRLSDLLEATRKICPHQLRALVADMEQYVKPEFRAVLDAVEGLTYSLDRGFFQWNGFGTTGVYGVVCSHPDFEKFQELIIRKHPKTFDDFEGLM</sequence>
<keyword evidence="2" id="KW-1185">Reference proteome</keyword>
<evidence type="ECO:0000313" key="2">
    <source>
        <dbReference type="Proteomes" id="UP000248631"/>
    </source>
</evidence>
<dbReference type="EMBL" id="JUGD01000049">
    <property type="protein sequence ID" value="RAM61229.1"/>
    <property type="molecule type" value="Genomic_DNA"/>
</dbReference>
<name>A0ABX9BU53_9BURK</name>
<evidence type="ECO:0008006" key="3">
    <source>
        <dbReference type="Google" id="ProtNLM"/>
    </source>
</evidence>
<dbReference type="Proteomes" id="UP000248631">
    <property type="component" value="Unassembled WGS sequence"/>
</dbReference>
<reference evidence="1 2" key="1">
    <citation type="submission" date="2014-12" db="EMBL/GenBank/DDBJ databases">
        <title>Complete genome sequence of Herbaspirillum rubrisubalbicans Os38.</title>
        <authorList>
            <person name="Chen M."/>
            <person name="An Q."/>
        </authorList>
    </citation>
    <scope>NUCLEOTIDE SEQUENCE [LARGE SCALE GENOMIC DNA]</scope>
    <source>
        <strain evidence="1 2">Os38</strain>
    </source>
</reference>
<comment type="caution">
    <text evidence="1">The sequence shown here is derived from an EMBL/GenBank/DDBJ whole genome shotgun (WGS) entry which is preliminary data.</text>
</comment>
<gene>
    <name evidence="1" type="ORF">RB24_26235</name>
</gene>
<organism evidence="1 2">
    <name type="scientific">Herbaspirillum rubrisubalbicans</name>
    <dbReference type="NCBI Taxonomy" id="80842"/>
    <lineage>
        <taxon>Bacteria</taxon>
        <taxon>Pseudomonadati</taxon>
        <taxon>Pseudomonadota</taxon>
        <taxon>Betaproteobacteria</taxon>
        <taxon>Burkholderiales</taxon>
        <taxon>Oxalobacteraceae</taxon>
        <taxon>Herbaspirillum</taxon>
    </lineage>
</organism>
<accession>A0ABX9BU53</accession>
<proteinExistence type="predicted"/>
<evidence type="ECO:0000313" key="1">
    <source>
        <dbReference type="EMBL" id="RAM61229.1"/>
    </source>
</evidence>